<feature type="compositionally biased region" description="Basic and acidic residues" evidence="1">
    <location>
        <begin position="1"/>
        <end position="20"/>
    </location>
</feature>
<feature type="region of interest" description="Disordered" evidence="1">
    <location>
        <begin position="117"/>
        <end position="156"/>
    </location>
</feature>
<dbReference type="OrthoDB" id="5337545at2759"/>
<dbReference type="AlphaFoldDB" id="A0A2K3QP38"/>
<feature type="compositionally biased region" description="Polar residues" evidence="1">
    <location>
        <begin position="90"/>
        <end position="99"/>
    </location>
</feature>
<sequence>MEGDHDRAQGRQGEDGRPIRDNGSSNNGGEGKDKGKAQGNDPSIVGRLQASGKLVLNALNRSNNDTMPGALPGQKTTASSSRPSKILGEASSSALSQRAATRMGESIRAATYTDNSSEAFGSFINGPPNHDDLFAERRPQTQPPREAHRSVAEQEASDGAAVVQLLSLPDDAADATPLEDEDDRLSLSEAVRLREELFGGSSASSREIAWDRLLNFNPDFVTGPDAMSSADAQLHTGTTDVSVAQSIWLQQWSDVLSAYTDEVWGDLGPLASEARREINQLAGEEPATLGQGSSETRALGRLRLILAHVRGH</sequence>
<accession>A0A2K3QP38</accession>
<feature type="region of interest" description="Disordered" evidence="1">
    <location>
        <begin position="1"/>
        <end position="102"/>
    </location>
</feature>
<comment type="caution">
    <text evidence="2">The sequence shown here is derived from an EMBL/GenBank/DDBJ whole genome shotgun (WGS) entry which is preliminary data.</text>
</comment>
<name>A0A2K3QP38_9HYPO</name>
<evidence type="ECO:0000256" key="1">
    <source>
        <dbReference type="SAM" id="MobiDB-lite"/>
    </source>
</evidence>
<protein>
    <submittedName>
        <fullName evidence="2">Uncharacterized protein</fullName>
    </submittedName>
</protein>
<feature type="compositionally biased region" description="Basic and acidic residues" evidence="1">
    <location>
        <begin position="129"/>
        <end position="152"/>
    </location>
</feature>
<reference evidence="2 3" key="1">
    <citation type="submission" date="2017-08" db="EMBL/GenBank/DDBJ databases">
        <title>Harnessing the power of phylogenomics to disentangle the directionality and signatures of interkingdom host jumping in the parasitic fungal genus Tolypocladium.</title>
        <authorList>
            <person name="Quandt C.A."/>
            <person name="Patterson W."/>
            <person name="Spatafora J.W."/>
        </authorList>
    </citation>
    <scope>NUCLEOTIDE SEQUENCE [LARGE SCALE GENOMIC DNA]</scope>
    <source>
        <strain evidence="2 3">CBS 113982</strain>
    </source>
</reference>
<dbReference type="EMBL" id="NRSZ01000130">
    <property type="protein sequence ID" value="PNY29298.1"/>
    <property type="molecule type" value="Genomic_DNA"/>
</dbReference>
<dbReference type="STRING" id="45235.A0A2K3QP38"/>
<evidence type="ECO:0000313" key="2">
    <source>
        <dbReference type="EMBL" id="PNY29298.1"/>
    </source>
</evidence>
<feature type="compositionally biased region" description="Polar residues" evidence="1">
    <location>
        <begin position="74"/>
        <end position="83"/>
    </location>
</feature>
<dbReference type="Proteomes" id="UP000236621">
    <property type="component" value="Unassembled WGS sequence"/>
</dbReference>
<organism evidence="2 3">
    <name type="scientific">Tolypocladium capitatum</name>
    <dbReference type="NCBI Taxonomy" id="45235"/>
    <lineage>
        <taxon>Eukaryota</taxon>
        <taxon>Fungi</taxon>
        <taxon>Dikarya</taxon>
        <taxon>Ascomycota</taxon>
        <taxon>Pezizomycotina</taxon>
        <taxon>Sordariomycetes</taxon>
        <taxon>Hypocreomycetidae</taxon>
        <taxon>Hypocreales</taxon>
        <taxon>Ophiocordycipitaceae</taxon>
        <taxon>Tolypocladium</taxon>
    </lineage>
</organism>
<proteinExistence type="predicted"/>
<gene>
    <name evidence="2" type="ORF">TCAP_00795</name>
</gene>
<keyword evidence="3" id="KW-1185">Reference proteome</keyword>
<evidence type="ECO:0000313" key="3">
    <source>
        <dbReference type="Proteomes" id="UP000236621"/>
    </source>
</evidence>